<dbReference type="EMBL" id="FJOF01000009">
    <property type="protein sequence ID" value="CZR45922.1"/>
    <property type="molecule type" value="Genomic_DNA"/>
</dbReference>
<dbReference type="AlphaFoldDB" id="A0A1L7W0I3"/>
<name>A0A1L7W0I3_FUSPR</name>
<dbReference type="Proteomes" id="UP000183971">
    <property type="component" value="Unassembled WGS sequence"/>
</dbReference>
<accession>A0A1L7W0I3</accession>
<protein>
    <submittedName>
        <fullName evidence="1">Uncharacterized protein</fullName>
    </submittedName>
</protein>
<evidence type="ECO:0000313" key="1">
    <source>
        <dbReference type="EMBL" id="CZR45922.1"/>
    </source>
</evidence>
<reference evidence="2" key="1">
    <citation type="journal article" date="2016" name="Genome Biol. Evol.">
        <title>Comparative 'omics' of the Fusarium fujikuroi species complex highlights differences in genetic potential and metabolite synthesis.</title>
        <authorList>
            <person name="Niehaus E.-M."/>
            <person name="Muensterkoetter M."/>
            <person name="Proctor R.H."/>
            <person name="Brown D.W."/>
            <person name="Sharon A."/>
            <person name="Idan Y."/>
            <person name="Oren-Young L."/>
            <person name="Sieber C.M."/>
            <person name="Novak O."/>
            <person name="Pencik A."/>
            <person name="Tarkowska D."/>
            <person name="Hromadova K."/>
            <person name="Freeman S."/>
            <person name="Maymon M."/>
            <person name="Elazar M."/>
            <person name="Youssef S.A."/>
            <person name="El-Shabrawy E.S.M."/>
            <person name="Shalaby A.B.A."/>
            <person name="Houterman P."/>
            <person name="Brock N.L."/>
            <person name="Burkhardt I."/>
            <person name="Tsavkelova E.A."/>
            <person name="Dickschat J.S."/>
            <person name="Galuszka P."/>
            <person name="Gueldener U."/>
            <person name="Tudzynski B."/>
        </authorList>
    </citation>
    <scope>NUCLEOTIDE SEQUENCE [LARGE SCALE GENOMIC DNA]</scope>
    <source>
        <strain evidence="2">ET1</strain>
    </source>
</reference>
<proteinExistence type="predicted"/>
<keyword evidence="2" id="KW-1185">Reference proteome</keyword>
<dbReference type="Gene3D" id="3.30.559.10">
    <property type="entry name" value="Chloramphenicol acetyltransferase-like domain"/>
    <property type="match status" value="1"/>
</dbReference>
<dbReference type="InterPro" id="IPR023213">
    <property type="entry name" value="CAT-like_dom_sf"/>
</dbReference>
<dbReference type="RefSeq" id="XP_031086456.1">
    <property type="nucleotide sequence ID" value="XM_031220838.1"/>
</dbReference>
<organism evidence="1 2">
    <name type="scientific">Fusarium proliferatum (strain ET1)</name>
    <name type="common">Orchid endophyte fungus</name>
    <dbReference type="NCBI Taxonomy" id="1227346"/>
    <lineage>
        <taxon>Eukaryota</taxon>
        <taxon>Fungi</taxon>
        <taxon>Dikarya</taxon>
        <taxon>Ascomycota</taxon>
        <taxon>Pezizomycotina</taxon>
        <taxon>Sordariomycetes</taxon>
        <taxon>Hypocreomycetidae</taxon>
        <taxon>Hypocreales</taxon>
        <taxon>Nectriaceae</taxon>
        <taxon>Fusarium</taxon>
        <taxon>Fusarium fujikuroi species complex</taxon>
    </lineage>
</organism>
<sequence>MSTYPWKDTLQVSLSAGDLSTLVQKARARLHPKTCSTQDAFKACLLKAMKHVVYNGLTLHPRVTRIFAIVDARKARNMAREYFGTGITAIDTPYLSASKKKLAKGDEWIQSIQAINGLMDLAPAFDTDTLYVDDWTKVSMEEINFGQEQHMFCQPLEVEALPVRNWCMIYSAKAADAGDANSLEYQVQVVVPKGRAAELINGIVTDVQDGFDEYFW</sequence>
<dbReference type="VEuPathDB" id="FungiDB:FPRO_14902"/>
<comment type="caution">
    <text evidence="1">The sequence shown here is derived from an EMBL/GenBank/DDBJ whole genome shotgun (WGS) entry which is preliminary data.</text>
</comment>
<gene>
    <name evidence="1" type="ORF">FPRO_14902</name>
</gene>
<evidence type="ECO:0000313" key="2">
    <source>
        <dbReference type="Proteomes" id="UP000183971"/>
    </source>
</evidence>
<dbReference type="GeneID" id="42059759"/>